<dbReference type="RefSeq" id="WP_413780739.1">
    <property type="nucleotide sequence ID" value="NZ_JAUOZS010000001.1"/>
</dbReference>
<evidence type="ECO:0000256" key="2">
    <source>
        <dbReference type="SAM" id="MobiDB-lite"/>
    </source>
</evidence>
<comment type="caution">
    <text evidence="4">The sequence shown here is derived from an EMBL/GenBank/DDBJ whole genome shotgun (WGS) entry which is preliminary data.</text>
</comment>
<dbReference type="GO" id="GO:0016787">
    <property type="term" value="F:hydrolase activity"/>
    <property type="evidence" value="ECO:0007669"/>
    <property type="project" value="UniProtKB-KW"/>
</dbReference>
<evidence type="ECO:0000313" key="4">
    <source>
        <dbReference type="EMBL" id="MDT8902253.1"/>
    </source>
</evidence>
<keyword evidence="5" id="KW-1185">Reference proteome</keyword>
<dbReference type="Pfam" id="PF01551">
    <property type="entry name" value="Peptidase_M23"/>
    <property type="match status" value="1"/>
</dbReference>
<dbReference type="InterPro" id="IPR016047">
    <property type="entry name" value="M23ase_b-sheet_dom"/>
</dbReference>
<organism evidence="4 5">
    <name type="scientific">Anaeroselena agilis</name>
    <dbReference type="NCBI Taxonomy" id="3063788"/>
    <lineage>
        <taxon>Bacteria</taxon>
        <taxon>Bacillati</taxon>
        <taxon>Bacillota</taxon>
        <taxon>Negativicutes</taxon>
        <taxon>Acetonemataceae</taxon>
        <taxon>Anaeroselena</taxon>
    </lineage>
</organism>
<evidence type="ECO:0000313" key="5">
    <source>
        <dbReference type="Proteomes" id="UP001254848"/>
    </source>
</evidence>
<dbReference type="PANTHER" id="PTHR21666:SF289">
    <property type="entry name" value="L-ALA--D-GLU ENDOPEPTIDASE"/>
    <property type="match status" value="1"/>
</dbReference>
<evidence type="ECO:0000256" key="1">
    <source>
        <dbReference type="ARBA" id="ARBA00022729"/>
    </source>
</evidence>
<feature type="region of interest" description="Disordered" evidence="2">
    <location>
        <begin position="1"/>
        <end position="24"/>
    </location>
</feature>
<proteinExistence type="predicted"/>
<dbReference type="CDD" id="cd12797">
    <property type="entry name" value="M23_peptidase"/>
    <property type="match status" value="1"/>
</dbReference>
<keyword evidence="1" id="KW-0732">Signal</keyword>
<gene>
    <name evidence="4" type="ORF">Q4T40_13445</name>
</gene>
<sequence>MARHWNANWGSQRHEPRDHWQQRDTGDGYGWLRRTVAALMLFAVVYAAQVSDTALGRAVTDAVKYALTTETDFAYLAEKVASYAPGSMDISVFKRMGGNVTKPADPYLYLTRPVDGKVVAPFGWQVHPVLKQEVMQEGVGLEAGLGAPVKAAAAGRVKAVADSARYGKVLVVEHGRDVETLYGHLGEVLVKEGETVSQGQVVARVGKTGMTAAPLLYFEVREKGVAVDPLPRITGGADRREGK</sequence>
<dbReference type="PANTHER" id="PTHR21666">
    <property type="entry name" value="PEPTIDASE-RELATED"/>
    <property type="match status" value="1"/>
</dbReference>
<dbReference type="Gene3D" id="2.70.70.10">
    <property type="entry name" value="Glucose Permease (Domain IIA)"/>
    <property type="match status" value="1"/>
</dbReference>
<evidence type="ECO:0000259" key="3">
    <source>
        <dbReference type="Pfam" id="PF01551"/>
    </source>
</evidence>
<dbReference type="InterPro" id="IPR011055">
    <property type="entry name" value="Dup_hybrid_motif"/>
</dbReference>
<feature type="domain" description="M23ase beta-sheet core" evidence="3">
    <location>
        <begin position="135"/>
        <end position="229"/>
    </location>
</feature>
<name>A0ABU3P134_9FIRM</name>
<dbReference type="InterPro" id="IPR050570">
    <property type="entry name" value="Cell_wall_metabolism_enzyme"/>
</dbReference>
<reference evidence="4 5" key="1">
    <citation type="submission" date="2023-07" db="EMBL/GenBank/DDBJ databases">
        <title>The novel representative of Negativicutes class, Anaeroselena agilis gen. nov. sp. nov.</title>
        <authorList>
            <person name="Prokofeva M.I."/>
            <person name="Elcheninov A.G."/>
            <person name="Klyukina A."/>
            <person name="Kublanov I.V."/>
            <person name="Frolov E.N."/>
            <person name="Podosokorskaya O.A."/>
        </authorList>
    </citation>
    <scope>NUCLEOTIDE SEQUENCE [LARGE SCALE GENOMIC DNA]</scope>
    <source>
        <strain evidence="4 5">4137-cl</strain>
    </source>
</reference>
<dbReference type="EC" id="3.4.-.-" evidence="4"/>
<feature type="compositionally biased region" description="Basic and acidic residues" evidence="2">
    <location>
        <begin position="12"/>
        <end position="24"/>
    </location>
</feature>
<accession>A0ABU3P134</accession>
<dbReference type="Proteomes" id="UP001254848">
    <property type="component" value="Unassembled WGS sequence"/>
</dbReference>
<dbReference type="SUPFAM" id="SSF51261">
    <property type="entry name" value="Duplicated hybrid motif"/>
    <property type="match status" value="1"/>
</dbReference>
<dbReference type="EMBL" id="JAUOZS010000001">
    <property type="protein sequence ID" value="MDT8902253.1"/>
    <property type="molecule type" value="Genomic_DNA"/>
</dbReference>
<keyword evidence="4" id="KW-0378">Hydrolase</keyword>
<protein>
    <submittedName>
        <fullName evidence="4">M23 family metallopeptidase</fullName>
        <ecNumber evidence="4">3.4.-.-</ecNumber>
    </submittedName>
</protein>